<keyword evidence="1" id="KW-0805">Transcription regulation</keyword>
<feature type="domain" description="HTH hxlR-type" evidence="4">
    <location>
        <begin position="17"/>
        <end position="115"/>
    </location>
</feature>
<sequence length="131" mass="14569">MSPRIAVPVSTQDRSACAAVDVLRRSGDKWSVLLMAVLESRPYGFNELDRAVDGLSRRILMRTLRTLVRDGLVDRSPQPGPAARVEYTLSDLGRSLLPLIVAVGRWAEEHHDDIRAARTRHDDAVERIDAG</sequence>
<dbReference type="AlphaFoldDB" id="A0A9W6KRV0"/>
<keyword evidence="2" id="KW-0238">DNA-binding</keyword>
<dbReference type="PANTHER" id="PTHR33204:SF39">
    <property type="entry name" value="TRANSCRIPTIONAL REGULATORY PROTEIN"/>
    <property type="match status" value="1"/>
</dbReference>
<accession>A0A9W6KRV0</accession>
<dbReference type="PANTHER" id="PTHR33204">
    <property type="entry name" value="TRANSCRIPTIONAL REGULATOR, MARR FAMILY"/>
    <property type="match status" value="1"/>
</dbReference>
<dbReference type="InterPro" id="IPR036390">
    <property type="entry name" value="WH_DNA-bd_sf"/>
</dbReference>
<dbReference type="RefSeq" id="WP_261958963.1">
    <property type="nucleotide sequence ID" value="NZ_BAAAXA010000001.1"/>
</dbReference>
<comment type="caution">
    <text evidence="5">The sequence shown here is derived from an EMBL/GenBank/DDBJ whole genome shotgun (WGS) entry which is preliminary data.</text>
</comment>
<dbReference type="InterPro" id="IPR002577">
    <property type="entry name" value="HTH_HxlR"/>
</dbReference>
<protein>
    <submittedName>
        <fullName evidence="5">Transcriptional regulator</fullName>
    </submittedName>
</protein>
<name>A0A9W6KRV0_9ACTN</name>
<gene>
    <name evidence="5" type="ORF">GCM10017581_082230</name>
</gene>
<evidence type="ECO:0000256" key="1">
    <source>
        <dbReference type="ARBA" id="ARBA00023015"/>
    </source>
</evidence>
<keyword evidence="6" id="KW-1185">Reference proteome</keyword>
<evidence type="ECO:0000259" key="4">
    <source>
        <dbReference type="PROSITE" id="PS51118"/>
    </source>
</evidence>
<dbReference type="InterPro" id="IPR036388">
    <property type="entry name" value="WH-like_DNA-bd_sf"/>
</dbReference>
<dbReference type="EMBL" id="BSFP01000073">
    <property type="protein sequence ID" value="GLL06473.1"/>
    <property type="molecule type" value="Genomic_DNA"/>
</dbReference>
<proteinExistence type="predicted"/>
<reference evidence="5" key="2">
    <citation type="submission" date="2023-01" db="EMBL/GenBank/DDBJ databases">
        <authorList>
            <person name="Sun Q."/>
            <person name="Evtushenko L."/>
        </authorList>
    </citation>
    <scope>NUCLEOTIDE SEQUENCE</scope>
    <source>
        <strain evidence="5">VKM Ac-1321</strain>
    </source>
</reference>
<dbReference type="Pfam" id="PF01638">
    <property type="entry name" value="HxlR"/>
    <property type="match status" value="1"/>
</dbReference>
<dbReference type="PROSITE" id="PS51118">
    <property type="entry name" value="HTH_HXLR"/>
    <property type="match status" value="1"/>
</dbReference>
<organism evidence="5 6">
    <name type="scientific">Dactylosporangium matsuzakiense</name>
    <dbReference type="NCBI Taxonomy" id="53360"/>
    <lineage>
        <taxon>Bacteria</taxon>
        <taxon>Bacillati</taxon>
        <taxon>Actinomycetota</taxon>
        <taxon>Actinomycetes</taxon>
        <taxon>Micromonosporales</taxon>
        <taxon>Micromonosporaceae</taxon>
        <taxon>Dactylosporangium</taxon>
    </lineage>
</organism>
<evidence type="ECO:0000256" key="3">
    <source>
        <dbReference type="ARBA" id="ARBA00023163"/>
    </source>
</evidence>
<keyword evidence="3" id="KW-0804">Transcription</keyword>
<dbReference type="SUPFAM" id="SSF46785">
    <property type="entry name" value="Winged helix' DNA-binding domain"/>
    <property type="match status" value="1"/>
</dbReference>
<evidence type="ECO:0000313" key="6">
    <source>
        <dbReference type="Proteomes" id="UP001143480"/>
    </source>
</evidence>
<dbReference type="Proteomes" id="UP001143480">
    <property type="component" value="Unassembled WGS sequence"/>
</dbReference>
<evidence type="ECO:0000256" key="2">
    <source>
        <dbReference type="ARBA" id="ARBA00023125"/>
    </source>
</evidence>
<reference evidence="5" key="1">
    <citation type="journal article" date="2014" name="Int. J. Syst. Evol. Microbiol.">
        <title>Complete genome sequence of Corynebacterium casei LMG S-19264T (=DSM 44701T), isolated from a smear-ripened cheese.</title>
        <authorList>
            <consortium name="US DOE Joint Genome Institute (JGI-PGF)"/>
            <person name="Walter F."/>
            <person name="Albersmeier A."/>
            <person name="Kalinowski J."/>
            <person name="Ruckert C."/>
        </authorList>
    </citation>
    <scope>NUCLEOTIDE SEQUENCE</scope>
    <source>
        <strain evidence="5">VKM Ac-1321</strain>
    </source>
</reference>
<dbReference type="Gene3D" id="1.10.10.10">
    <property type="entry name" value="Winged helix-like DNA-binding domain superfamily/Winged helix DNA-binding domain"/>
    <property type="match status" value="1"/>
</dbReference>
<evidence type="ECO:0000313" key="5">
    <source>
        <dbReference type="EMBL" id="GLL06473.1"/>
    </source>
</evidence>
<dbReference type="GO" id="GO:0003677">
    <property type="term" value="F:DNA binding"/>
    <property type="evidence" value="ECO:0007669"/>
    <property type="project" value="UniProtKB-KW"/>
</dbReference>